<comment type="subcellular location">
    <subcellularLocation>
        <location evidence="1">Membrane</location>
        <topology evidence="1">Single-pass type IV membrane protein</topology>
    </subcellularLocation>
</comment>
<dbReference type="GO" id="GO:0005789">
    <property type="term" value="C:endoplasmic reticulum membrane"/>
    <property type="evidence" value="ECO:0007669"/>
    <property type="project" value="TreeGrafter"/>
</dbReference>
<dbReference type="VEuPathDB" id="VectorBase:LLONM1_002396"/>
<keyword evidence="8 9" id="KW-0472">Membrane</keyword>
<accession>A0A1B0GHB1</accession>
<dbReference type="Proteomes" id="UP000092461">
    <property type="component" value="Unassembled WGS sequence"/>
</dbReference>
<dbReference type="EnsemblMetazoa" id="LLOJ001189-RA">
    <property type="protein sequence ID" value="LLOJ001189-PA"/>
    <property type="gene ID" value="LLOJ001189"/>
</dbReference>
<evidence type="ECO:0000256" key="2">
    <source>
        <dbReference type="ARBA" id="ARBA00006108"/>
    </source>
</evidence>
<dbReference type="GO" id="GO:0012507">
    <property type="term" value="C:ER to Golgi transport vesicle membrane"/>
    <property type="evidence" value="ECO:0007669"/>
    <property type="project" value="TreeGrafter"/>
</dbReference>
<dbReference type="PANTHER" id="PTHR21230:SF89">
    <property type="entry name" value="VESICLE TRANSPORT THROUGH INTERACTION WITH T-SNARES HOMOLOG 1B"/>
    <property type="match status" value="1"/>
</dbReference>
<organism evidence="10 11">
    <name type="scientific">Lutzomyia longipalpis</name>
    <name type="common">Sand fly</name>
    <dbReference type="NCBI Taxonomy" id="7200"/>
    <lineage>
        <taxon>Eukaryota</taxon>
        <taxon>Metazoa</taxon>
        <taxon>Ecdysozoa</taxon>
        <taxon>Arthropoda</taxon>
        <taxon>Hexapoda</taxon>
        <taxon>Insecta</taxon>
        <taxon>Pterygota</taxon>
        <taxon>Neoptera</taxon>
        <taxon>Endopterygota</taxon>
        <taxon>Diptera</taxon>
        <taxon>Nematocera</taxon>
        <taxon>Psychodoidea</taxon>
        <taxon>Psychodidae</taxon>
        <taxon>Lutzomyia</taxon>
        <taxon>Lutzomyia</taxon>
    </lineage>
</organism>
<dbReference type="CTD" id="10490"/>
<dbReference type="GO" id="GO:0000149">
    <property type="term" value="F:SNARE binding"/>
    <property type="evidence" value="ECO:0007669"/>
    <property type="project" value="TreeGrafter"/>
</dbReference>
<evidence type="ECO:0000256" key="4">
    <source>
        <dbReference type="ARBA" id="ARBA00022692"/>
    </source>
</evidence>
<dbReference type="AlphaFoldDB" id="A0A1B0GHB1"/>
<dbReference type="GO" id="GO:0006896">
    <property type="term" value="P:Golgi to vacuole transport"/>
    <property type="evidence" value="ECO:0007669"/>
    <property type="project" value="TreeGrafter"/>
</dbReference>
<keyword evidence="6 9" id="KW-1133">Transmembrane helix</keyword>
<keyword evidence="7" id="KW-0175">Coiled coil</keyword>
<dbReference type="GO" id="GO:0048280">
    <property type="term" value="P:vesicle fusion with Golgi apparatus"/>
    <property type="evidence" value="ECO:0007669"/>
    <property type="project" value="TreeGrafter"/>
</dbReference>
<reference evidence="10" key="1">
    <citation type="submission" date="2020-05" db="UniProtKB">
        <authorList>
            <consortium name="EnsemblMetazoa"/>
        </authorList>
    </citation>
    <scope>IDENTIFICATION</scope>
    <source>
        <strain evidence="10">Jacobina</strain>
    </source>
</reference>
<evidence type="ECO:0000256" key="8">
    <source>
        <dbReference type="ARBA" id="ARBA00023136"/>
    </source>
</evidence>
<keyword evidence="4 9" id="KW-0812">Transmembrane</keyword>
<keyword evidence="11" id="KW-1185">Reference proteome</keyword>
<evidence type="ECO:0000256" key="1">
    <source>
        <dbReference type="ARBA" id="ARBA00004211"/>
    </source>
</evidence>
<dbReference type="GO" id="GO:0005794">
    <property type="term" value="C:Golgi apparatus"/>
    <property type="evidence" value="ECO:0007669"/>
    <property type="project" value="TreeGrafter"/>
</dbReference>
<evidence type="ECO:0000256" key="5">
    <source>
        <dbReference type="ARBA" id="ARBA00022927"/>
    </source>
</evidence>
<dbReference type="PANTHER" id="PTHR21230">
    <property type="entry name" value="VESICLE TRANSPORT V-SNARE PROTEIN VTI1-RELATED"/>
    <property type="match status" value="1"/>
</dbReference>
<evidence type="ECO:0000256" key="9">
    <source>
        <dbReference type="SAM" id="Phobius"/>
    </source>
</evidence>
<dbReference type="OrthoDB" id="430637at2759"/>
<evidence type="ECO:0000256" key="3">
    <source>
        <dbReference type="ARBA" id="ARBA00022448"/>
    </source>
</evidence>
<dbReference type="KEGG" id="lll:129797785"/>
<dbReference type="GO" id="GO:0031201">
    <property type="term" value="C:SNARE complex"/>
    <property type="evidence" value="ECO:0007669"/>
    <property type="project" value="TreeGrafter"/>
</dbReference>
<evidence type="ECO:0000313" key="10">
    <source>
        <dbReference type="EnsemblMetazoa" id="LLOJ001189-PA"/>
    </source>
</evidence>
<keyword evidence="5" id="KW-0653">Protein transport</keyword>
<dbReference type="GO" id="GO:0006891">
    <property type="term" value="P:intra-Golgi vesicle-mediated transport"/>
    <property type="evidence" value="ECO:0007669"/>
    <property type="project" value="TreeGrafter"/>
</dbReference>
<dbReference type="Pfam" id="PF12352">
    <property type="entry name" value="V-SNARE_C"/>
    <property type="match status" value="1"/>
</dbReference>
<comment type="similarity">
    <text evidence="2">Belongs to the VTI1 family.</text>
</comment>
<dbReference type="GO" id="GO:0015031">
    <property type="term" value="P:protein transport"/>
    <property type="evidence" value="ECO:0007669"/>
    <property type="project" value="UniProtKB-KW"/>
</dbReference>
<protein>
    <submittedName>
        <fullName evidence="10">Uncharacterized protein</fullName>
    </submittedName>
</protein>
<feature type="transmembrane region" description="Helical" evidence="9">
    <location>
        <begin position="89"/>
        <end position="111"/>
    </location>
</feature>
<proteinExistence type="inferred from homology"/>
<dbReference type="FunFam" id="1.20.5.110:FF:000002">
    <property type="entry name" value="Vesicle transport through interaction with t-SNAREsB"/>
    <property type="match status" value="1"/>
</dbReference>
<dbReference type="GO" id="GO:0042147">
    <property type="term" value="P:retrograde transport, endosome to Golgi"/>
    <property type="evidence" value="ECO:0007669"/>
    <property type="project" value="TreeGrafter"/>
</dbReference>
<dbReference type="Gene3D" id="1.20.5.110">
    <property type="match status" value="1"/>
</dbReference>
<sequence>MANYDWEDHNRRTVLEGRAVLERTSASLARSNIVAIETEQIGTEIVSELGEQRESLLRSQRGLQNTNEGLSKSRAVLKAMQKNVLYNKLTLILIIILEVFILGGLVFIKFIK</sequence>
<dbReference type="GO" id="GO:0016236">
    <property type="term" value="P:macroautophagy"/>
    <property type="evidence" value="ECO:0007669"/>
    <property type="project" value="TreeGrafter"/>
</dbReference>
<evidence type="ECO:0000313" key="11">
    <source>
        <dbReference type="Proteomes" id="UP000092461"/>
    </source>
</evidence>
<dbReference type="GO" id="GO:0031902">
    <property type="term" value="C:late endosome membrane"/>
    <property type="evidence" value="ECO:0007669"/>
    <property type="project" value="TreeGrafter"/>
</dbReference>
<evidence type="ECO:0000256" key="6">
    <source>
        <dbReference type="ARBA" id="ARBA00022989"/>
    </source>
</evidence>
<evidence type="ECO:0000256" key="7">
    <source>
        <dbReference type="ARBA" id="ARBA00023054"/>
    </source>
</evidence>
<keyword evidence="3" id="KW-0813">Transport</keyword>
<dbReference type="CDD" id="cd15890">
    <property type="entry name" value="SNARE_Vti1b"/>
    <property type="match status" value="1"/>
</dbReference>
<dbReference type="GO" id="GO:0005484">
    <property type="term" value="F:SNAP receptor activity"/>
    <property type="evidence" value="ECO:0007669"/>
    <property type="project" value="TreeGrafter"/>
</dbReference>
<dbReference type="VEuPathDB" id="VectorBase:LLOJ001189"/>
<dbReference type="GeneID" id="129797785"/>
<dbReference type="GO" id="GO:1903076">
    <property type="term" value="P:regulation of protein localization to plasma membrane"/>
    <property type="evidence" value="ECO:0007669"/>
    <property type="project" value="TreeGrafter"/>
</dbReference>
<dbReference type="SUPFAM" id="SSF58038">
    <property type="entry name" value="SNARE fusion complex"/>
    <property type="match status" value="1"/>
</dbReference>
<dbReference type="GO" id="GO:0005829">
    <property type="term" value="C:cytosol"/>
    <property type="evidence" value="ECO:0007669"/>
    <property type="project" value="GOC"/>
</dbReference>
<dbReference type="EMBL" id="AJWK01004381">
    <property type="status" value="NOT_ANNOTATED_CDS"/>
    <property type="molecule type" value="Genomic_DNA"/>
</dbReference>
<name>A0A1B0GHB1_LUTLO</name>
<dbReference type="RefSeq" id="XP_055696604.1">
    <property type="nucleotide sequence ID" value="XM_055840629.1"/>
</dbReference>